<keyword evidence="3" id="KW-0010">Activator</keyword>
<dbReference type="CDD" id="cd00092">
    <property type="entry name" value="HTH_CRP"/>
    <property type="match status" value="1"/>
</dbReference>
<feature type="domain" description="Cyclic nucleotide-binding" evidence="5">
    <location>
        <begin position="17"/>
        <end position="137"/>
    </location>
</feature>
<dbReference type="Gene3D" id="2.60.120.10">
    <property type="entry name" value="Jelly Rolls"/>
    <property type="match status" value="1"/>
</dbReference>
<dbReference type="PROSITE" id="PS50042">
    <property type="entry name" value="CNMP_BINDING_3"/>
    <property type="match status" value="1"/>
</dbReference>
<dbReference type="PRINTS" id="PR00034">
    <property type="entry name" value="HTHCRP"/>
</dbReference>
<dbReference type="SMART" id="SM00419">
    <property type="entry name" value="HTH_CRP"/>
    <property type="match status" value="1"/>
</dbReference>
<evidence type="ECO:0000313" key="7">
    <source>
        <dbReference type="EMBL" id="TCS84569.1"/>
    </source>
</evidence>
<evidence type="ECO:0000259" key="6">
    <source>
        <dbReference type="PROSITE" id="PS51063"/>
    </source>
</evidence>
<sequence length="231" mass="26035">MIHSPSPTKQIINLIPLLAELSDQNKELLQNALTVKQVRKGTILFVENDPADAVYFLREGKVRLSKSSPEGKEVVLNIRKPGDLFAEVALFRKTTYPATAEMLEDGEVVMIRNEDLEKIIHRYPEIGISIIQIMGQRLHVAQSKLRDITLYGKLGALASALIRLSEDYGIQTKNGIKIQLSLTHQELANFIGAARENVNRMMSQLEKNGILTMKRGEICIKNLEELKNYIN</sequence>
<dbReference type="GO" id="GO:0003700">
    <property type="term" value="F:DNA-binding transcription factor activity"/>
    <property type="evidence" value="ECO:0007669"/>
    <property type="project" value="TreeGrafter"/>
</dbReference>
<reference evidence="7 8" key="1">
    <citation type="submission" date="2019-03" db="EMBL/GenBank/DDBJ databases">
        <title>Genomic Encyclopedia of Type Strains, Phase IV (KMG-IV): sequencing the most valuable type-strain genomes for metagenomic binning, comparative biology and taxonomic classification.</title>
        <authorList>
            <person name="Goeker M."/>
        </authorList>
    </citation>
    <scope>NUCLEOTIDE SEQUENCE [LARGE SCALE GENOMIC DNA]</scope>
    <source>
        <strain evidence="7 8">DSM 23802</strain>
    </source>
</reference>
<evidence type="ECO:0000256" key="4">
    <source>
        <dbReference type="ARBA" id="ARBA00023163"/>
    </source>
</evidence>
<dbReference type="InterPro" id="IPR018490">
    <property type="entry name" value="cNMP-bd_dom_sf"/>
</dbReference>
<accession>A0A4V2UT78</accession>
<evidence type="ECO:0000256" key="3">
    <source>
        <dbReference type="ARBA" id="ARBA00023159"/>
    </source>
</evidence>
<protein>
    <submittedName>
        <fullName evidence="7">CRP/FNR family transcriptional regulator</fullName>
    </submittedName>
</protein>
<evidence type="ECO:0000259" key="5">
    <source>
        <dbReference type="PROSITE" id="PS50042"/>
    </source>
</evidence>
<dbReference type="SUPFAM" id="SSF46785">
    <property type="entry name" value="Winged helix' DNA-binding domain"/>
    <property type="match status" value="1"/>
</dbReference>
<dbReference type="RefSeq" id="WP_132766793.1">
    <property type="nucleotide sequence ID" value="NZ_SMAB01000001.1"/>
</dbReference>
<comment type="caution">
    <text evidence="7">The sequence shown here is derived from an EMBL/GenBank/DDBJ whole genome shotgun (WGS) entry which is preliminary data.</text>
</comment>
<name>A0A4V2UT78_9BACI</name>
<dbReference type="InterPro" id="IPR036388">
    <property type="entry name" value="WH-like_DNA-bd_sf"/>
</dbReference>
<dbReference type="SUPFAM" id="SSF51206">
    <property type="entry name" value="cAMP-binding domain-like"/>
    <property type="match status" value="1"/>
</dbReference>
<dbReference type="InterPro" id="IPR000595">
    <property type="entry name" value="cNMP-bd_dom"/>
</dbReference>
<dbReference type="InterPro" id="IPR014710">
    <property type="entry name" value="RmlC-like_jellyroll"/>
</dbReference>
<dbReference type="InterPro" id="IPR050397">
    <property type="entry name" value="Env_Response_Regulators"/>
</dbReference>
<gene>
    <name evidence="7" type="ORF">EDD72_101238</name>
</gene>
<dbReference type="Pfam" id="PF13545">
    <property type="entry name" value="HTH_Crp_2"/>
    <property type="match status" value="1"/>
</dbReference>
<keyword evidence="4" id="KW-0804">Transcription</keyword>
<dbReference type="Gene3D" id="1.10.10.10">
    <property type="entry name" value="Winged helix-like DNA-binding domain superfamily/Winged helix DNA-binding domain"/>
    <property type="match status" value="1"/>
</dbReference>
<dbReference type="InterPro" id="IPR036390">
    <property type="entry name" value="WH_DNA-bd_sf"/>
</dbReference>
<dbReference type="PANTHER" id="PTHR24567">
    <property type="entry name" value="CRP FAMILY TRANSCRIPTIONAL REGULATORY PROTEIN"/>
    <property type="match status" value="1"/>
</dbReference>
<dbReference type="Proteomes" id="UP000295788">
    <property type="component" value="Unassembled WGS sequence"/>
</dbReference>
<dbReference type="EMBL" id="SMAB01000001">
    <property type="protein sequence ID" value="TCS84569.1"/>
    <property type="molecule type" value="Genomic_DNA"/>
</dbReference>
<dbReference type="GO" id="GO:0005829">
    <property type="term" value="C:cytosol"/>
    <property type="evidence" value="ECO:0007669"/>
    <property type="project" value="TreeGrafter"/>
</dbReference>
<dbReference type="OrthoDB" id="9810708at2"/>
<proteinExistence type="predicted"/>
<dbReference type="Pfam" id="PF00027">
    <property type="entry name" value="cNMP_binding"/>
    <property type="match status" value="1"/>
</dbReference>
<keyword evidence="8" id="KW-1185">Reference proteome</keyword>
<dbReference type="CDD" id="cd00038">
    <property type="entry name" value="CAP_ED"/>
    <property type="match status" value="1"/>
</dbReference>
<keyword evidence="2" id="KW-0238">DNA-binding</keyword>
<dbReference type="SMART" id="SM00100">
    <property type="entry name" value="cNMP"/>
    <property type="match status" value="1"/>
</dbReference>
<keyword evidence="1" id="KW-0805">Transcription regulation</keyword>
<dbReference type="PROSITE" id="PS51063">
    <property type="entry name" value="HTH_CRP_2"/>
    <property type="match status" value="1"/>
</dbReference>
<dbReference type="InterPro" id="IPR012318">
    <property type="entry name" value="HTH_CRP"/>
</dbReference>
<evidence type="ECO:0000256" key="1">
    <source>
        <dbReference type="ARBA" id="ARBA00023015"/>
    </source>
</evidence>
<dbReference type="GO" id="GO:0003677">
    <property type="term" value="F:DNA binding"/>
    <property type="evidence" value="ECO:0007669"/>
    <property type="project" value="UniProtKB-KW"/>
</dbReference>
<evidence type="ECO:0000256" key="2">
    <source>
        <dbReference type="ARBA" id="ARBA00023125"/>
    </source>
</evidence>
<organism evidence="7 8">
    <name type="scientific">Tepidibacillus fermentans</name>
    <dbReference type="NCBI Taxonomy" id="1281767"/>
    <lineage>
        <taxon>Bacteria</taxon>
        <taxon>Bacillati</taxon>
        <taxon>Bacillota</taxon>
        <taxon>Bacilli</taxon>
        <taxon>Bacillales</taxon>
        <taxon>Bacillaceae</taxon>
        <taxon>Tepidibacillus</taxon>
    </lineage>
</organism>
<feature type="domain" description="HTH crp-type" evidence="6">
    <location>
        <begin position="151"/>
        <end position="224"/>
    </location>
</feature>
<dbReference type="PANTHER" id="PTHR24567:SF74">
    <property type="entry name" value="HTH-TYPE TRANSCRIPTIONAL REGULATOR ARCR"/>
    <property type="match status" value="1"/>
</dbReference>
<dbReference type="AlphaFoldDB" id="A0A4V2UT78"/>
<evidence type="ECO:0000313" key="8">
    <source>
        <dbReference type="Proteomes" id="UP000295788"/>
    </source>
</evidence>